<feature type="transmembrane region" description="Helical" evidence="8">
    <location>
        <begin position="242"/>
        <end position="264"/>
    </location>
</feature>
<dbReference type="InterPro" id="IPR039672">
    <property type="entry name" value="MFS_2"/>
</dbReference>
<dbReference type="PANTHER" id="PTHR11328:SF24">
    <property type="entry name" value="MAJOR FACILITATOR SUPERFAMILY (MFS) PROFILE DOMAIN-CONTAINING PROTEIN"/>
    <property type="match status" value="1"/>
</dbReference>
<keyword evidence="2" id="KW-0813">Transport</keyword>
<dbReference type="NCBIfam" id="TIGR00792">
    <property type="entry name" value="gph"/>
    <property type="match status" value="1"/>
</dbReference>
<dbReference type="CDD" id="cd17332">
    <property type="entry name" value="MFS_MelB_like"/>
    <property type="match status" value="1"/>
</dbReference>
<dbReference type="Pfam" id="PF13347">
    <property type="entry name" value="MFS_2"/>
    <property type="match status" value="1"/>
</dbReference>
<dbReference type="GO" id="GO:0015293">
    <property type="term" value="F:symporter activity"/>
    <property type="evidence" value="ECO:0007669"/>
    <property type="project" value="UniProtKB-KW"/>
</dbReference>
<evidence type="ECO:0000256" key="7">
    <source>
        <dbReference type="ARBA" id="ARBA00023136"/>
    </source>
</evidence>
<dbReference type="InterPro" id="IPR001927">
    <property type="entry name" value="Na/Gal_symport"/>
</dbReference>
<evidence type="ECO:0000256" key="4">
    <source>
        <dbReference type="ARBA" id="ARBA00022692"/>
    </source>
</evidence>
<feature type="transmembrane region" description="Helical" evidence="8">
    <location>
        <begin position="320"/>
        <end position="344"/>
    </location>
</feature>
<dbReference type="Proteomes" id="UP000194903">
    <property type="component" value="Unassembled WGS sequence"/>
</dbReference>
<dbReference type="PANTHER" id="PTHR11328">
    <property type="entry name" value="MAJOR FACILITATOR SUPERFAMILY DOMAIN-CONTAINING PROTEIN"/>
    <property type="match status" value="1"/>
</dbReference>
<keyword evidence="10" id="KW-1185">Reference proteome</keyword>
<keyword evidence="6 8" id="KW-1133">Transmembrane helix</keyword>
<comment type="subcellular location">
    <subcellularLocation>
        <location evidence="1">Cell membrane</location>
        <topology evidence="1">Multi-pass membrane protein</topology>
    </subcellularLocation>
</comment>
<evidence type="ECO:0000256" key="1">
    <source>
        <dbReference type="ARBA" id="ARBA00004651"/>
    </source>
</evidence>
<dbReference type="Gene3D" id="1.20.1250.20">
    <property type="entry name" value="MFS general substrate transporter like domains"/>
    <property type="match status" value="1"/>
</dbReference>
<feature type="transmembrane region" description="Helical" evidence="8">
    <location>
        <begin position="82"/>
        <end position="105"/>
    </location>
</feature>
<organism evidence="9 10">
    <name type="scientific">Butyricicoccus porcorum</name>
    <dbReference type="NCBI Taxonomy" id="1945634"/>
    <lineage>
        <taxon>Bacteria</taxon>
        <taxon>Bacillati</taxon>
        <taxon>Bacillota</taxon>
        <taxon>Clostridia</taxon>
        <taxon>Eubacteriales</taxon>
        <taxon>Butyricicoccaceae</taxon>
        <taxon>Butyricicoccus</taxon>
    </lineage>
</organism>
<dbReference type="GO" id="GO:0008643">
    <property type="term" value="P:carbohydrate transport"/>
    <property type="evidence" value="ECO:0007669"/>
    <property type="project" value="InterPro"/>
</dbReference>
<reference evidence="9 10" key="1">
    <citation type="submission" date="2017-05" db="EMBL/GenBank/DDBJ databases">
        <title>Butyricicoccus porcorum sp. nov. a butyrate-producing bacterium from the swine intestinal tract.</title>
        <authorList>
            <person name="Trachsel J."/>
            <person name="Humphrey S."/>
            <person name="Allen H.K."/>
        </authorList>
    </citation>
    <scope>NUCLEOTIDE SEQUENCE [LARGE SCALE GENOMIC DNA]</scope>
    <source>
        <strain evidence="9">BB10</strain>
    </source>
</reference>
<feature type="transmembrane region" description="Helical" evidence="8">
    <location>
        <begin position="276"/>
        <end position="299"/>
    </location>
</feature>
<keyword evidence="7 8" id="KW-0472">Membrane</keyword>
<feature type="transmembrane region" description="Helical" evidence="8">
    <location>
        <begin position="47"/>
        <end position="70"/>
    </location>
</feature>
<evidence type="ECO:0000256" key="3">
    <source>
        <dbReference type="ARBA" id="ARBA00022475"/>
    </source>
</evidence>
<evidence type="ECO:0000256" key="2">
    <source>
        <dbReference type="ARBA" id="ARBA00022448"/>
    </source>
</evidence>
<evidence type="ECO:0000313" key="10">
    <source>
        <dbReference type="Proteomes" id="UP000194903"/>
    </source>
</evidence>
<protein>
    <submittedName>
        <fullName evidence="9">MFS transporter</fullName>
    </submittedName>
</protein>
<feature type="transmembrane region" description="Helical" evidence="8">
    <location>
        <begin position="422"/>
        <end position="441"/>
    </location>
</feature>
<proteinExistence type="predicted"/>
<dbReference type="GO" id="GO:0006814">
    <property type="term" value="P:sodium ion transport"/>
    <property type="evidence" value="ECO:0007669"/>
    <property type="project" value="InterPro"/>
</dbReference>
<evidence type="ECO:0000256" key="8">
    <source>
        <dbReference type="SAM" id="Phobius"/>
    </source>
</evidence>
<dbReference type="GO" id="GO:0005886">
    <property type="term" value="C:plasma membrane"/>
    <property type="evidence" value="ECO:0007669"/>
    <property type="project" value="UniProtKB-SubCell"/>
</dbReference>
<keyword evidence="3" id="KW-1003">Cell membrane</keyword>
<feature type="transmembrane region" description="Helical" evidence="8">
    <location>
        <begin position="187"/>
        <end position="205"/>
    </location>
</feature>
<feature type="transmembrane region" description="Helical" evidence="8">
    <location>
        <begin position="157"/>
        <end position="181"/>
    </location>
</feature>
<keyword evidence="4 8" id="KW-0812">Transmembrane</keyword>
<dbReference type="SUPFAM" id="SSF103473">
    <property type="entry name" value="MFS general substrate transporter"/>
    <property type="match status" value="1"/>
</dbReference>
<dbReference type="OrthoDB" id="9764596at2"/>
<evidence type="ECO:0000256" key="6">
    <source>
        <dbReference type="ARBA" id="ARBA00022989"/>
    </source>
</evidence>
<dbReference type="AlphaFoldDB" id="A0A252F3D8"/>
<dbReference type="InterPro" id="IPR018043">
    <property type="entry name" value="Na/Gal_symport_CS"/>
</dbReference>
<keyword evidence="5" id="KW-0769">Symport</keyword>
<gene>
    <name evidence="9" type="ORF">CBW42_08350</name>
</gene>
<dbReference type="PROSITE" id="PS00872">
    <property type="entry name" value="NA_GALACTOSIDE_SYMP"/>
    <property type="match status" value="1"/>
</dbReference>
<feature type="transmembrane region" description="Helical" evidence="8">
    <location>
        <begin position="20"/>
        <end position="41"/>
    </location>
</feature>
<name>A0A252F3D8_9FIRM</name>
<evidence type="ECO:0000313" key="9">
    <source>
        <dbReference type="EMBL" id="OUM20313.1"/>
    </source>
</evidence>
<dbReference type="InterPro" id="IPR036259">
    <property type="entry name" value="MFS_trans_sf"/>
</dbReference>
<dbReference type="RefSeq" id="WP_087019887.1">
    <property type="nucleotide sequence ID" value="NZ_CP178353.1"/>
</dbReference>
<feature type="transmembrane region" description="Helical" evidence="8">
    <location>
        <begin position="111"/>
        <end position="136"/>
    </location>
</feature>
<sequence>MEEKKYLKWYNKIGYGSGDIAGSGVYNFLAAFVMIYLTNTIGLNPGIIGTLMMLSKLCDGISDVFFGAMIDKTRSKLGRARPWMLFGFIGCAITMVLIYAIPTSWGQTAQYIYFFITYTLLNAVFYTANNVAYGTLTALITKNGNERVQMGSIRFMFSYGTSIVVQAVTVGAVEFFGGGAVGWRTVAIVYAIIGLISNTISAFSVKELSDEELDGEDNVIDEDGKVKYSLKDAAKMLLHNKYYLMICCVYILQQIYSAMINSGIYFMTYVLGDANLLGTFSVAINLPMILGLLITPFLVKKMNGMYKLNLSGYLLGTVSRGLVIVGAYMGSVPMMLVFSAIASIGMSPLQGDLTALIASASEYTYLTQNKRLDGTMFSCSSFGTKLGGGIGTAMSGWLLAAGGYVADAAVQSASCINMLHCMYLWIPMIINFVIMLILSRLKVEKANEELIAAKNA</sequence>
<dbReference type="EMBL" id="NHOC01000006">
    <property type="protein sequence ID" value="OUM20313.1"/>
    <property type="molecule type" value="Genomic_DNA"/>
</dbReference>
<accession>A0A252F3D8</accession>
<comment type="caution">
    <text evidence="9">The sequence shown here is derived from an EMBL/GenBank/DDBJ whole genome shotgun (WGS) entry which is preliminary data.</text>
</comment>
<evidence type="ECO:0000256" key="5">
    <source>
        <dbReference type="ARBA" id="ARBA00022847"/>
    </source>
</evidence>